<evidence type="ECO:0000313" key="1">
    <source>
        <dbReference type="EMBL" id="QJA48755.1"/>
    </source>
</evidence>
<organism evidence="1">
    <name type="scientific">viral metagenome</name>
    <dbReference type="NCBI Taxonomy" id="1070528"/>
    <lineage>
        <taxon>unclassified sequences</taxon>
        <taxon>metagenomes</taxon>
        <taxon>organismal metagenomes</taxon>
    </lineage>
</organism>
<reference evidence="1" key="1">
    <citation type="submission" date="2020-03" db="EMBL/GenBank/DDBJ databases">
        <title>The deep terrestrial virosphere.</title>
        <authorList>
            <person name="Holmfeldt K."/>
            <person name="Nilsson E."/>
            <person name="Simone D."/>
            <person name="Lopez-Fernandez M."/>
            <person name="Wu X."/>
            <person name="de Brujin I."/>
            <person name="Lundin D."/>
            <person name="Andersson A."/>
            <person name="Bertilsson S."/>
            <person name="Dopson M."/>
        </authorList>
    </citation>
    <scope>NUCLEOTIDE SEQUENCE</scope>
    <source>
        <strain evidence="1">TM448A01146</strain>
        <strain evidence="2">TM448B01392</strain>
    </source>
</reference>
<dbReference type="AlphaFoldDB" id="A0A6H1ZNA5"/>
<name>A0A6H1ZNA5_9ZZZZ</name>
<sequence>MCNKIHTNRESRVRKIKPEGMGWKLFEQSETTPVELLSLVSLIQYENCSQDGWVLWRSKRKCATEAGFCFFRTKKDAETASVNWYKYARCAKNVCIRKIKYSGGLVTQIEHGFVGRAHPIRMGLCKSFKVID</sequence>
<dbReference type="EMBL" id="MT144751">
    <property type="protein sequence ID" value="QJH98765.1"/>
    <property type="molecule type" value="Genomic_DNA"/>
</dbReference>
<gene>
    <name evidence="1" type="ORF">TM448A01146_0026</name>
    <name evidence="2" type="ORF">TM448B01392_0026</name>
</gene>
<evidence type="ECO:0000313" key="2">
    <source>
        <dbReference type="EMBL" id="QJH98765.1"/>
    </source>
</evidence>
<proteinExistence type="predicted"/>
<accession>A0A6H1ZNA5</accession>
<protein>
    <submittedName>
        <fullName evidence="1">Uncharacterized protein</fullName>
    </submittedName>
</protein>
<dbReference type="EMBL" id="MT144101">
    <property type="protein sequence ID" value="QJA48755.1"/>
    <property type="molecule type" value="Genomic_DNA"/>
</dbReference>